<dbReference type="AlphaFoldDB" id="A0A2G2ZP83"/>
<keyword evidence="2" id="KW-1185">Reference proteome</keyword>
<evidence type="ECO:0000313" key="1">
    <source>
        <dbReference type="EMBL" id="PHT83802.1"/>
    </source>
</evidence>
<sequence length="211" mass="23692">MRVDGWIHYQLADLVSKLVVAVFEVGIEFLISCELDQEHYLRSCGIVEGLRNDFFRILRGYMEGRYLSHEANNLAVELDIGVKYLAVEHGIGIGYLEVELGIGIGYLEIELGIGIGYLEIKLDIGIGYLEIEFGIWIGYLEIKLGIGIGYLEIELEIELGIGIGYLERELGIEDERKLGADFVGLGMDFVDGKHLGYLLDWCLDKLRSKNG</sequence>
<comment type="caution">
    <text evidence="1">The sequence shown here is derived from an EMBL/GenBank/DDBJ whole genome shotgun (WGS) entry which is preliminary data.</text>
</comment>
<name>A0A2G2ZP83_CAPAN</name>
<dbReference type="Proteomes" id="UP000222542">
    <property type="component" value="Unassembled WGS sequence"/>
</dbReference>
<gene>
    <name evidence="1" type="ORF">T459_12245</name>
</gene>
<reference evidence="1 2" key="1">
    <citation type="journal article" date="2014" name="Nat. Genet.">
        <title>Genome sequence of the hot pepper provides insights into the evolution of pungency in Capsicum species.</title>
        <authorList>
            <person name="Kim S."/>
            <person name="Park M."/>
            <person name="Yeom S.I."/>
            <person name="Kim Y.M."/>
            <person name="Lee J.M."/>
            <person name="Lee H.A."/>
            <person name="Seo E."/>
            <person name="Choi J."/>
            <person name="Cheong K."/>
            <person name="Kim K.T."/>
            <person name="Jung K."/>
            <person name="Lee G.W."/>
            <person name="Oh S.K."/>
            <person name="Bae C."/>
            <person name="Kim S.B."/>
            <person name="Lee H.Y."/>
            <person name="Kim S.Y."/>
            <person name="Kim M.S."/>
            <person name="Kang B.C."/>
            <person name="Jo Y.D."/>
            <person name="Yang H.B."/>
            <person name="Jeong H.J."/>
            <person name="Kang W.H."/>
            <person name="Kwon J.K."/>
            <person name="Shin C."/>
            <person name="Lim J.Y."/>
            <person name="Park J.H."/>
            <person name="Huh J.H."/>
            <person name="Kim J.S."/>
            <person name="Kim B.D."/>
            <person name="Cohen O."/>
            <person name="Paran I."/>
            <person name="Suh M.C."/>
            <person name="Lee S.B."/>
            <person name="Kim Y.K."/>
            <person name="Shin Y."/>
            <person name="Noh S.J."/>
            <person name="Park J."/>
            <person name="Seo Y.S."/>
            <person name="Kwon S.Y."/>
            <person name="Kim H.A."/>
            <person name="Park J.M."/>
            <person name="Kim H.J."/>
            <person name="Choi S.B."/>
            <person name="Bosland P.W."/>
            <person name="Reeves G."/>
            <person name="Jo S.H."/>
            <person name="Lee B.W."/>
            <person name="Cho H.T."/>
            <person name="Choi H.S."/>
            <person name="Lee M.S."/>
            <person name="Yu Y."/>
            <person name="Do Choi Y."/>
            <person name="Park B.S."/>
            <person name="van Deynze A."/>
            <person name="Ashrafi H."/>
            <person name="Hill T."/>
            <person name="Kim W.T."/>
            <person name="Pai H.S."/>
            <person name="Ahn H.K."/>
            <person name="Yeam I."/>
            <person name="Giovannoni J.J."/>
            <person name="Rose J.K."/>
            <person name="Sorensen I."/>
            <person name="Lee S.J."/>
            <person name="Kim R.W."/>
            <person name="Choi I.Y."/>
            <person name="Choi B.S."/>
            <person name="Lim J.S."/>
            <person name="Lee Y.H."/>
            <person name="Choi D."/>
        </authorList>
    </citation>
    <scope>NUCLEOTIDE SEQUENCE [LARGE SCALE GENOMIC DNA]</scope>
    <source>
        <strain evidence="2">cv. CM334</strain>
    </source>
</reference>
<evidence type="ECO:0000313" key="2">
    <source>
        <dbReference type="Proteomes" id="UP000222542"/>
    </source>
</evidence>
<proteinExistence type="predicted"/>
<reference evidence="1 2" key="2">
    <citation type="journal article" date="2017" name="Genome Biol.">
        <title>New reference genome sequences of hot pepper reveal the massive evolution of plant disease-resistance genes by retroduplication.</title>
        <authorList>
            <person name="Kim S."/>
            <person name="Park J."/>
            <person name="Yeom S.I."/>
            <person name="Kim Y.M."/>
            <person name="Seo E."/>
            <person name="Kim K.T."/>
            <person name="Kim M.S."/>
            <person name="Lee J.M."/>
            <person name="Cheong K."/>
            <person name="Shin H.S."/>
            <person name="Kim S.B."/>
            <person name="Han K."/>
            <person name="Lee J."/>
            <person name="Park M."/>
            <person name="Lee H.A."/>
            <person name="Lee H.Y."/>
            <person name="Lee Y."/>
            <person name="Oh S."/>
            <person name="Lee J.H."/>
            <person name="Choi E."/>
            <person name="Choi E."/>
            <person name="Lee S.E."/>
            <person name="Jeon J."/>
            <person name="Kim H."/>
            <person name="Choi G."/>
            <person name="Song H."/>
            <person name="Lee J."/>
            <person name="Lee S.C."/>
            <person name="Kwon J.K."/>
            <person name="Lee H.Y."/>
            <person name="Koo N."/>
            <person name="Hong Y."/>
            <person name="Kim R.W."/>
            <person name="Kang W.H."/>
            <person name="Huh J.H."/>
            <person name="Kang B.C."/>
            <person name="Yang T.J."/>
            <person name="Lee Y.H."/>
            <person name="Bennetzen J.L."/>
            <person name="Choi D."/>
        </authorList>
    </citation>
    <scope>NUCLEOTIDE SEQUENCE [LARGE SCALE GENOMIC DNA]</scope>
    <source>
        <strain evidence="2">cv. CM334</strain>
    </source>
</reference>
<organism evidence="1 2">
    <name type="scientific">Capsicum annuum</name>
    <name type="common">Capsicum pepper</name>
    <dbReference type="NCBI Taxonomy" id="4072"/>
    <lineage>
        <taxon>Eukaryota</taxon>
        <taxon>Viridiplantae</taxon>
        <taxon>Streptophyta</taxon>
        <taxon>Embryophyta</taxon>
        <taxon>Tracheophyta</taxon>
        <taxon>Spermatophyta</taxon>
        <taxon>Magnoliopsida</taxon>
        <taxon>eudicotyledons</taxon>
        <taxon>Gunneridae</taxon>
        <taxon>Pentapetalae</taxon>
        <taxon>asterids</taxon>
        <taxon>lamiids</taxon>
        <taxon>Solanales</taxon>
        <taxon>Solanaceae</taxon>
        <taxon>Solanoideae</taxon>
        <taxon>Capsiceae</taxon>
        <taxon>Capsicum</taxon>
    </lineage>
</organism>
<protein>
    <submittedName>
        <fullName evidence="1">Uncharacterized protein</fullName>
    </submittedName>
</protein>
<dbReference type="Gramene" id="PHT83802">
    <property type="protein sequence ID" value="PHT83802"/>
    <property type="gene ID" value="T459_12245"/>
</dbReference>
<dbReference type="EMBL" id="AYRZ02000004">
    <property type="protein sequence ID" value="PHT83802.1"/>
    <property type="molecule type" value="Genomic_DNA"/>
</dbReference>
<accession>A0A2G2ZP83</accession>